<dbReference type="InterPro" id="IPR058094">
    <property type="entry name" value="Ig-like_OmpL47-like"/>
</dbReference>
<dbReference type="PANTHER" id="PTHR13817:SF173">
    <property type="entry name" value="FRAZZLED"/>
    <property type="match status" value="1"/>
</dbReference>
<reference evidence="4" key="1">
    <citation type="journal article" date="2019" name="Int. J. Syst. Evol. Microbiol.">
        <title>The Global Catalogue of Microorganisms (GCM) 10K type strain sequencing project: providing services to taxonomists for standard genome sequencing and annotation.</title>
        <authorList>
            <consortium name="The Broad Institute Genomics Platform"/>
            <consortium name="The Broad Institute Genome Sequencing Center for Infectious Disease"/>
            <person name="Wu L."/>
            <person name="Ma J."/>
        </authorList>
    </citation>
    <scope>NUCLEOTIDE SEQUENCE [LARGE SCALE GENOMIC DNA]</scope>
    <source>
        <strain evidence="4">CCUG 15531</strain>
    </source>
</reference>
<sequence>MKKILKRNVIFLALLLMVVQLFFPLGNAFANGSMLPPSDISYKEVTPDDITLSWNSVYGATGYNVYEITEGKLILINKVTATSYQIKDLPEGTYTYVISTLNSEGESGPSAPISFTVTYPEMVAPSNLSYKISNGNNIVLTWDAFKYADSYNLYQVSEDGQFTLLDSSTKNNYTITNVAEGTYKYAVSTNNTLYGDSQASAPIIAEVVHPKMETPSNFKYSITNGNDITFSWSSVPYTTEYKLYEITENGKELVGTTTNKTIRLSNVAAGSYKYEVQAFSDRFGESKGGEGLTVVVDEIIMAAPANFSYQLLNLNDIKLTWDSVPNATAYKIYQIIDGEKVLKSTETRTYVTYPKAEAGEYEFEIHSYNDRFGESKEGAKVSLTIDHVEMQAPTTVSSYIKNVNDIILEWEPTSNTDEYYVYQVKDDGSKVRIRTVKNPSTSTNFTNMAEGNYKYVVHSNSTRFGESAEGTETTISVVHPEMKAPTNVTKTIKSETSFSLEWDTVDYATSYKIYQIENGEIINTKTSTSTSITYSNMSAGEYTYEIFSVSSRFGESEVGSQVSVTVEGLTIKAPTDLKVEIKNGNDISLSWAVAEFATNYNVYQVIDGEKVHLRNISSKTTTISNQPEGDYHFVIHSNSTIHGESKFGAEISVSLVHPEMDKPAYLSYEILNGNDVKLTWEKVDYADSYDVYEVMGDQKELLRNTTSNLYQVSNVSEGQHSYIVHAVSKRFGESVEGTTVSLEVVYPTMQAPQDLTTNILKGNDIQLKWSSSEYAKSYNVYQIINGEKVLQKTITGTSVTFTNQPEGDYVYEVHSFSDRFGESPESNEISLTLVHPIMQKPENVTNSISNGNNIVLKWNSAEFASGYNVYQIIEGVKVFQRKATSPSTTFSNMPEGDYEYVVHSYSDRFGESPESSSIELTLIWPEVQPTQLEGIVFDVNNITLNWGAADWANNYRVYQITDDTRELIYEGSKRSFKVYNLTEDTHAFEVVAYHTTFGEAHPSNRITENIIYPIMQPPVASLKLTSDTSARITWNFVTYANGYNIYEMIDGEKVLIAEKVNNLSYTINNLSYANHEYVVTSYSNSFGESAPSDVVLAKLIIDEEAPDTTIDAPTDWVNENVDVNLTATDNEVGVEKTFYSLNNGAFVEGTTFSIKEEGIHKVAYYSVDKVGNTEKIKIAEVKIDKTKPTTISNVDDAWNNKDFQVELTATDNLSGVSKTFYSYDGLIFVEGTSFIVKEEAINKIYFYSIDQAGNKEEVQTIEVNVDKTAPVTTSNVQEVWGNEDVQVELNAADNLSGVEQTFYAVNGEDFLEGTSLLVSKEGITEVSFYSVDVAENVEEVQSKQVKIDKTAPVTTSNVEDLWSNKEVHVDLTATDNLSGVAQTFYSVNGSEYVEGTSLTVSEEGITEVSFYSVDKAGNVEEVQTIQVKIDKTAPETTSNVQDVWNNRDFQVDLKATDNLSGVAQTFYSVNGSEYVEGTSLVVSEEGITEVSFYSVDVAGNVEEAQTVLVKIDKTTPETTSNVENVWNNKDFQVNLTATDNLSGVAQTFYSINGSEFAEGTSLTVDEEGITEVSYYSVDHAGNKEDIQTVQVKIDKTAPIISLDLAEEYALGTDLQLAYSAADNLSGIANEQMTVNGQIVQNGGNFIFDQPGQYVIEVEATDYAGWTTKITKTILVYIPATVEVLPKVMNGNKGVFTVQVSLPMGYNPKDFDLDKVTLDGVSALTSNKGYYQQAKKGQFKFERQDFYWVRGQMTMNFEGKLGDFVVKGKADVKVIK</sequence>
<feature type="domain" description="Fibronectin type-III" evidence="2">
    <location>
        <begin position="36"/>
        <end position="121"/>
    </location>
</feature>
<accession>A0ABW4MQY7</accession>
<dbReference type="InterPro" id="IPR013783">
    <property type="entry name" value="Ig-like_fold"/>
</dbReference>
<protein>
    <submittedName>
        <fullName evidence="3">OmpL47-type beta-barrel domain-containing protein</fullName>
    </submittedName>
</protein>
<dbReference type="Gene3D" id="3.30.1920.20">
    <property type="match status" value="6"/>
</dbReference>
<proteinExistence type="predicted"/>
<keyword evidence="4" id="KW-1185">Reference proteome</keyword>
<dbReference type="Gene3D" id="2.60.40.10">
    <property type="entry name" value="Immunoglobulins"/>
    <property type="match status" value="12"/>
</dbReference>
<name>A0ABW4MQY7_9BACI</name>
<evidence type="ECO:0000313" key="4">
    <source>
        <dbReference type="Proteomes" id="UP001597227"/>
    </source>
</evidence>
<keyword evidence="1" id="KW-0677">Repeat</keyword>
<dbReference type="SMART" id="SM00060">
    <property type="entry name" value="FN3"/>
    <property type="match status" value="12"/>
</dbReference>
<dbReference type="NCBIfam" id="NF047446">
    <property type="entry name" value="barrel_OmpL47"/>
    <property type="match status" value="6"/>
</dbReference>
<dbReference type="InterPro" id="IPR050964">
    <property type="entry name" value="Striated_Muscle_Regulatory"/>
</dbReference>
<dbReference type="CDD" id="cd00063">
    <property type="entry name" value="FN3"/>
    <property type="match status" value="1"/>
</dbReference>
<dbReference type="Proteomes" id="UP001597227">
    <property type="component" value="Unassembled WGS sequence"/>
</dbReference>
<organism evidence="3 4">
    <name type="scientific">Fredinandcohnia salidurans</name>
    <dbReference type="NCBI Taxonomy" id="2595041"/>
    <lineage>
        <taxon>Bacteria</taxon>
        <taxon>Bacillati</taxon>
        <taxon>Bacillota</taxon>
        <taxon>Bacilli</taxon>
        <taxon>Bacillales</taxon>
        <taxon>Bacillaceae</taxon>
        <taxon>Fredinandcohnia</taxon>
    </lineage>
</organism>
<dbReference type="InterPro" id="IPR036116">
    <property type="entry name" value="FN3_sf"/>
</dbReference>
<gene>
    <name evidence="3" type="ORF">ACFSFW_15050</name>
</gene>
<dbReference type="Pfam" id="PF00041">
    <property type="entry name" value="fn3"/>
    <property type="match status" value="1"/>
</dbReference>
<evidence type="ECO:0000256" key="1">
    <source>
        <dbReference type="ARBA" id="ARBA00022737"/>
    </source>
</evidence>
<dbReference type="PANTHER" id="PTHR13817">
    <property type="entry name" value="TITIN"/>
    <property type="match status" value="1"/>
</dbReference>
<dbReference type="PROSITE" id="PS50853">
    <property type="entry name" value="FN3"/>
    <property type="match status" value="1"/>
</dbReference>
<dbReference type="RefSeq" id="WP_388039441.1">
    <property type="nucleotide sequence ID" value="NZ_JBHUEK010000025.1"/>
</dbReference>
<dbReference type="InterPro" id="IPR003961">
    <property type="entry name" value="FN3_dom"/>
</dbReference>
<evidence type="ECO:0000313" key="3">
    <source>
        <dbReference type="EMBL" id="MFD1779981.1"/>
    </source>
</evidence>
<dbReference type="SUPFAM" id="SSF49265">
    <property type="entry name" value="Fibronectin type III"/>
    <property type="match status" value="6"/>
</dbReference>
<dbReference type="EMBL" id="JBHUEK010000025">
    <property type="protein sequence ID" value="MFD1779981.1"/>
    <property type="molecule type" value="Genomic_DNA"/>
</dbReference>
<comment type="caution">
    <text evidence="3">The sequence shown here is derived from an EMBL/GenBank/DDBJ whole genome shotgun (WGS) entry which is preliminary data.</text>
</comment>
<evidence type="ECO:0000259" key="2">
    <source>
        <dbReference type="PROSITE" id="PS50853"/>
    </source>
</evidence>